<comment type="function">
    <text evidence="8">Essential component of the TIM23 complex, a complex that mediates the translocation of transit peptide-containing proteins across the mitochondrial inner membrane.</text>
</comment>
<feature type="compositionally biased region" description="Basic and acidic residues" evidence="9">
    <location>
        <begin position="209"/>
        <end position="224"/>
    </location>
</feature>
<feature type="region of interest" description="Disordered" evidence="9">
    <location>
        <begin position="209"/>
        <end position="237"/>
    </location>
</feature>
<keyword evidence="8" id="KW-0811">Translocation</keyword>
<evidence type="ECO:0000256" key="5">
    <source>
        <dbReference type="ARBA" id="ARBA00022989"/>
    </source>
</evidence>
<dbReference type="GO" id="GO:0005744">
    <property type="term" value="C:TIM23 mitochondrial import inner membrane translocase complex"/>
    <property type="evidence" value="ECO:0007669"/>
    <property type="project" value="UniProtKB-UniRule"/>
</dbReference>
<keyword evidence="5 8" id="KW-1133">Transmembrane helix</keyword>
<dbReference type="Proteomes" id="UP000695007">
    <property type="component" value="Unplaced"/>
</dbReference>
<sequence length="237" mass="27560">MLMAMSRALTNIIRQRHLFPYTMPMISSKAIVYFPFSTSSHLMYLSKKSLTKSNKSESGNQLQVDYIEVVKKKTSLAWHLSIFVIGLSSTAVIIYYVFQELFSSTSPNYVYSKAVDEVISDSRIIHALGSPIKAHGEETAKRRRGHVKNLVYLRNGVEHMKMKFYIQGSYRKADVHLEVRKNSQGHWNYRYLFVELKNRPKSVIVLQDNRDTDNKEYNDSKDSEELMPPNLRDRLIE</sequence>
<evidence type="ECO:0000256" key="1">
    <source>
        <dbReference type="ARBA" id="ARBA00004304"/>
    </source>
</evidence>
<accession>A0AAJ7E2X0</accession>
<evidence type="ECO:0000313" key="11">
    <source>
        <dbReference type="RefSeq" id="XP_011505872.1"/>
    </source>
</evidence>
<evidence type="ECO:0000256" key="8">
    <source>
        <dbReference type="RuleBase" id="RU367142"/>
    </source>
</evidence>
<dbReference type="Pfam" id="PF08294">
    <property type="entry name" value="TIM21"/>
    <property type="match status" value="1"/>
</dbReference>
<dbReference type="PANTHER" id="PTHR13032:SF6">
    <property type="entry name" value="MITOCHONDRIAL IMPORT INNER MEMBRANE TRANSLOCASE SUBUNIT TIM21"/>
    <property type="match status" value="1"/>
</dbReference>
<keyword evidence="4" id="KW-0809">Transit peptide</keyword>
<name>A0AAJ7E2X0_9HYME</name>
<comment type="similarity">
    <text evidence="2 8">Belongs to the TIM21 family.</text>
</comment>
<keyword evidence="10" id="KW-1185">Reference proteome</keyword>
<keyword evidence="7 8" id="KW-0472">Membrane</keyword>
<keyword evidence="8" id="KW-0653">Protein transport</keyword>
<dbReference type="Gene3D" id="3.10.450.320">
    <property type="entry name" value="Mitochondrial import inner membrane translocase subunit Tim21"/>
    <property type="match status" value="1"/>
</dbReference>
<dbReference type="InterPro" id="IPR038552">
    <property type="entry name" value="Tim21_IMS_sf"/>
</dbReference>
<dbReference type="KEGG" id="csol:105368546"/>
<organism evidence="10 11">
    <name type="scientific">Ceratosolen solmsi marchali</name>
    <dbReference type="NCBI Taxonomy" id="326594"/>
    <lineage>
        <taxon>Eukaryota</taxon>
        <taxon>Metazoa</taxon>
        <taxon>Ecdysozoa</taxon>
        <taxon>Arthropoda</taxon>
        <taxon>Hexapoda</taxon>
        <taxon>Insecta</taxon>
        <taxon>Pterygota</taxon>
        <taxon>Neoptera</taxon>
        <taxon>Endopterygota</taxon>
        <taxon>Hymenoptera</taxon>
        <taxon>Apocrita</taxon>
        <taxon>Proctotrupomorpha</taxon>
        <taxon>Chalcidoidea</taxon>
        <taxon>Agaonidae</taxon>
        <taxon>Agaoninae</taxon>
        <taxon>Ceratosolen</taxon>
    </lineage>
</organism>
<keyword evidence="6 8" id="KW-0496">Mitochondrion</keyword>
<proteinExistence type="inferred from homology"/>
<evidence type="ECO:0000256" key="3">
    <source>
        <dbReference type="ARBA" id="ARBA00022692"/>
    </source>
</evidence>
<keyword evidence="8" id="KW-0999">Mitochondrion inner membrane</keyword>
<keyword evidence="8" id="KW-0813">Transport</keyword>
<reference evidence="11" key="1">
    <citation type="submission" date="2025-08" db="UniProtKB">
        <authorList>
            <consortium name="RefSeq"/>
        </authorList>
    </citation>
    <scope>IDENTIFICATION</scope>
</reference>
<dbReference type="GO" id="GO:0030150">
    <property type="term" value="P:protein import into mitochondrial matrix"/>
    <property type="evidence" value="ECO:0007669"/>
    <property type="project" value="UniProtKB-UniRule"/>
</dbReference>
<dbReference type="RefSeq" id="XP_011505872.1">
    <property type="nucleotide sequence ID" value="XM_011507570.1"/>
</dbReference>
<evidence type="ECO:0000313" key="10">
    <source>
        <dbReference type="Proteomes" id="UP000695007"/>
    </source>
</evidence>
<comment type="subcellular location">
    <subcellularLocation>
        <location evidence="8">Mitochondrion inner membrane</location>
        <topology evidence="8">Single-pass membrane protein</topology>
    </subcellularLocation>
    <subcellularLocation>
        <location evidence="1">Mitochondrion membrane</location>
        <topology evidence="1">Single-pass membrane protein</topology>
    </subcellularLocation>
</comment>
<evidence type="ECO:0000256" key="7">
    <source>
        <dbReference type="ARBA" id="ARBA00023136"/>
    </source>
</evidence>
<dbReference type="AlphaFoldDB" id="A0AAJ7E2X0"/>
<comment type="subunit">
    <text evidence="8">Component of the TIM23 complex.</text>
</comment>
<dbReference type="InterPro" id="IPR013261">
    <property type="entry name" value="Tim21"/>
</dbReference>
<protein>
    <recommendedName>
        <fullName evidence="8">Mitochondrial import inner membrane translocase subunit Tim21</fullName>
    </recommendedName>
</protein>
<feature type="transmembrane region" description="Helical" evidence="8">
    <location>
        <begin position="76"/>
        <end position="98"/>
    </location>
</feature>
<evidence type="ECO:0000256" key="4">
    <source>
        <dbReference type="ARBA" id="ARBA00022946"/>
    </source>
</evidence>
<evidence type="ECO:0000256" key="2">
    <source>
        <dbReference type="ARBA" id="ARBA00010867"/>
    </source>
</evidence>
<gene>
    <name evidence="11" type="primary">LOC105368546</name>
</gene>
<dbReference type="GeneID" id="105368546"/>
<keyword evidence="3 8" id="KW-0812">Transmembrane</keyword>
<evidence type="ECO:0000256" key="9">
    <source>
        <dbReference type="SAM" id="MobiDB-lite"/>
    </source>
</evidence>
<dbReference type="PANTHER" id="PTHR13032">
    <property type="entry name" value="MITOCHONDRIAL IMPORT INNER MEMBRANE TRANSLOCASE SUBUNIT TIM21"/>
    <property type="match status" value="1"/>
</dbReference>
<evidence type="ECO:0000256" key="6">
    <source>
        <dbReference type="ARBA" id="ARBA00023128"/>
    </source>
</evidence>